<evidence type="ECO:0000313" key="1">
    <source>
        <dbReference type="EMBL" id="CCD51090.1"/>
    </source>
</evidence>
<organism evidence="1 2">
    <name type="scientific">Botryotinia fuckeliana (strain T4)</name>
    <name type="common">Noble rot fungus</name>
    <name type="synonym">Botrytis cinerea</name>
    <dbReference type="NCBI Taxonomy" id="999810"/>
    <lineage>
        <taxon>Eukaryota</taxon>
        <taxon>Fungi</taxon>
        <taxon>Dikarya</taxon>
        <taxon>Ascomycota</taxon>
        <taxon>Pezizomycotina</taxon>
        <taxon>Leotiomycetes</taxon>
        <taxon>Helotiales</taxon>
        <taxon>Sclerotiniaceae</taxon>
        <taxon>Botrytis</taxon>
    </lineage>
</organism>
<accession>G2YH56</accession>
<gene>
    <name evidence="1" type="ORF">BofuT4_uP023580.1</name>
</gene>
<dbReference type="Proteomes" id="UP000008177">
    <property type="component" value="Unplaced contigs"/>
</dbReference>
<reference evidence="2" key="1">
    <citation type="journal article" date="2011" name="PLoS Genet.">
        <title>Genomic analysis of the necrotrophic fungal pathogens Sclerotinia sclerotiorum and Botrytis cinerea.</title>
        <authorList>
            <person name="Amselem J."/>
            <person name="Cuomo C.A."/>
            <person name="van Kan J.A."/>
            <person name="Viaud M."/>
            <person name="Benito E.P."/>
            <person name="Couloux A."/>
            <person name="Coutinho P.M."/>
            <person name="de Vries R.P."/>
            <person name="Dyer P.S."/>
            <person name="Fillinger S."/>
            <person name="Fournier E."/>
            <person name="Gout L."/>
            <person name="Hahn M."/>
            <person name="Kohn L."/>
            <person name="Lapalu N."/>
            <person name="Plummer K.M."/>
            <person name="Pradier J.M."/>
            <person name="Quevillon E."/>
            <person name="Sharon A."/>
            <person name="Simon A."/>
            <person name="ten Have A."/>
            <person name="Tudzynski B."/>
            <person name="Tudzynski P."/>
            <person name="Wincker P."/>
            <person name="Andrew M."/>
            <person name="Anthouard V."/>
            <person name="Beever R.E."/>
            <person name="Beffa R."/>
            <person name="Benoit I."/>
            <person name="Bouzid O."/>
            <person name="Brault B."/>
            <person name="Chen Z."/>
            <person name="Choquer M."/>
            <person name="Collemare J."/>
            <person name="Cotton P."/>
            <person name="Danchin E.G."/>
            <person name="Da Silva C."/>
            <person name="Gautier A."/>
            <person name="Giraud C."/>
            <person name="Giraud T."/>
            <person name="Gonzalez C."/>
            <person name="Grossetete S."/>
            <person name="Guldener U."/>
            <person name="Henrissat B."/>
            <person name="Howlett B.J."/>
            <person name="Kodira C."/>
            <person name="Kretschmer M."/>
            <person name="Lappartient A."/>
            <person name="Leroch M."/>
            <person name="Levis C."/>
            <person name="Mauceli E."/>
            <person name="Neuveglise C."/>
            <person name="Oeser B."/>
            <person name="Pearson M."/>
            <person name="Poulain J."/>
            <person name="Poussereau N."/>
            <person name="Quesneville H."/>
            <person name="Rascle C."/>
            <person name="Schumacher J."/>
            <person name="Segurens B."/>
            <person name="Sexton A."/>
            <person name="Silva E."/>
            <person name="Sirven C."/>
            <person name="Soanes D.M."/>
            <person name="Talbot N.J."/>
            <person name="Templeton M."/>
            <person name="Yandava C."/>
            <person name="Yarden O."/>
            <person name="Zeng Q."/>
            <person name="Rollins J.A."/>
            <person name="Lebrun M.H."/>
            <person name="Dickman M."/>
        </authorList>
    </citation>
    <scope>NUCLEOTIDE SEQUENCE [LARGE SCALE GENOMIC DNA]</scope>
    <source>
        <strain evidence="2">T4</strain>
    </source>
</reference>
<evidence type="ECO:0000313" key="2">
    <source>
        <dbReference type="Proteomes" id="UP000008177"/>
    </source>
</evidence>
<dbReference type="HOGENOM" id="CLU_3299278_0_0_1"/>
<proteinExistence type="predicted"/>
<dbReference type="AlphaFoldDB" id="G2YH56"/>
<name>G2YH56_BOTF4</name>
<sequence length="40" mass="4366">MLPDLHTQLRAWFGESPGGISCTPCLIHDIEPFAKKGDAI</sequence>
<protein>
    <submittedName>
        <fullName evidence="1">Uncharacterized protein</fullName>
    </submittedName>
</protein>
<dbReference type="InParanoid" id="G2YH56"/>
<dbReference type="EMBL" id="FQ790332">
    <property type="protein sequence ID" value="CCD51090.1"/>
    <property type="molecule type" value="Genomic_DNA"/>
</dbReference>